<name>A0ACB5TYK3_AMBMO</name>
<evidence type="ECO:0000313" key="1">
    <source>
        <dbReference type="EMBL" id="GME96521.1"/>
    </source>
</evidence>
<sequence length="422" mass="48387">MSPLIAESHDDPEKIERFTELFAAAGESWQVLIALNPYDFKPLVDVLLQLSSYDEDLDIVKYTFKFWYDLKGLITSEARKEARSVFSPVYTDLIVVMLKHLRYPLTSDSIDLKDLFNNDKEAEDKFKDFRYEIGDVLKDCCSVVGPVNALNIPFSKLQSYMTLLQQGEHVQWQEIEASLFSMRAMATEVPTNENKILPAIMSYLVQLPENVKVRYAATLVLGRYTEWTAKHPEHLEEQLNYIITGFEQQQSLDVIVAASHALKYFCMDCSALLNGYLEQLFNFYSKIEGSLDIESLYDVTEGIAHVLKEERDFEKLYNITLMFWQPTLAKLNQLNELQPSNPAELDELETKIADTIEIITIYVNALKPKTFQNAENPVAKLLMEYIWPLVLKLVSTHGRSVKCLCMVFQIIDMGATCGCLVF</sequence>
<accession>A0ACB5TYK3</accession>
<protein>
    <submittedName>
        <fullName evidence="1">Unnamed protein product</fullName>
    </submittedName>
</protein>
<dbReference type="Proteomes" id="UP001165064">
    <property type="component" value="Unassembled WGS sequence"/>
</dbReference>
<dbReference type="EMBL" id="BSXS01009777">
    <property type="protein sequence ID" value="GME96521.1"/>
    <property type="molecule type" value="Genomic_DNA"/>
</dbReference>
<keyword evidence="2" id="KW-1185">Reference proteome</keyword>
<organism evidence="1 2">
    <name type="scientific">Ambrosiozyma monospora</name>
    <name type="common">Yeast</name>
    <name type="synonym">Endomycopsis monosporus</name>
    <dbReference type="NCBI Taxonomy" id="43982"/>
    <lineage>
        <taxon>Eukaryota</taxon>
        <taxon>Fungi</taxon>
        <taxon>Dikarya</taxon>
        <taxon>Ascomycota</taxon>
        <taxon>Saccharomycotina</taxon>
        <taxon>Pichiomycetes</taxon>
        <taxon>Pichiales</taxon>
        <taxon>Pichiaceae</taxon>
        <taxon>Ambrosiozyma</taxon>
    </lineage>
</organism>
<evidence type="ECO:0000313" key="2">
    <source>
        <dbReference type="Proteomes" id="UP001165064"/>
    </source>
</evidence>
<comment type="caution">
    <text evidence="1">The sequence shown here is derived from an EMBL/GenBank/DDBJ whole genome shotgun (WGS) entry which is preliminary data.</text>
</comment>
<reference evidence="1" key="1">
    <citation type="submission" date="2023-04" db="EMBL/GenBank/DDBJ databases">
        <title>Ambrosiozyma monospora NBRC 10751.</title>
        <authorList>
            <person name="Ichikawa N."/>
            <person name="Sato H."/>
            <person name="Tonouchi N."/>
        </authorList>
    </citation>
    <scope>NUCLEOTIDE SEQUENCE</scope>
    <source>
        <strain evidence="1">NBRC 10751</strain>
    </source>
</reference>
<gene>
    <name evidence="1" type="ORF">Amon02_001000800</name>
</gene>
<proteinExistence type="predicted"/>